<dbReference type="GO" id="GO:0022900">
    <property type="term" value="P:electron transport chain"/>
    <property type="evidence" value="ECO:0007669"/>
    <property type="project" value="InterPro"/>
</dbReference>
<organism evidence="2 3">
    <name type="scientific">Nitrosospira briensis</name>
    <dbReference type="NCBI Taxonomy" id="35799"/>
    <lineage>
        <taxon>Bacteria</taxon>
        <taxon>Pseudomonadati</taxon>
        <taxon>Pseudomonadota</taxon>
        <taxon>Betaproteobacteria</taxon>
        <taxon>Nitrosomonadales</taxon>
        <taxon>Nitrosomonadaceae</taxon>
        <taxon>Nitrosospira</taxon>
    </lineage>
</organism>
<sequence>MKNIFAIALIFVTAAATADDIDKRQVLHLTELQRDHVLTEMRALLSGTQKILEALYKEDMTAIAAHARSLGMGMAHKGEDHLKSVLPREFMQLGMSVHKAFDEIAADAEALKDSRYTLRQLSESMKNCVACHESYQIHVEKPSATRRTYSPDHPHHH</sequence>
<gene>
    <name evidence="2" type="ORF">SAMN05216386_2236</name>
</gene>
<evidence type="ECO:0000256" key="1">
    <source>
        <dbReference type="SAM" id="SignalP"/>
    </source>
</evidence>
<keyword evidence="3" id="KW-1185">Reference proteome</keyword>
<dbReference type="SUPFAM" id="SSF47175">
    <property type="entry name" value="Cytochromes"/>
    <property type="match status" value="1"/>
</dbReference>
<reference evidence="3" key="1">
    <citation type="submission" date="2016-10" db="EMBL/GenBank/DDBJ databases">
        <authorList>
            <person name="Varghese N."/>
        </authorList>
    </citation>
    <scope>NUCLEOTIDE SEQUENCE [LARGE SCALE GENOMIC DNA]</scope>
    <source>
        <strain evidence="3">Nsp8</strain>
    </source>
</reference>
<evidence type="ECO:0000313" key="2">
    <source>
        <dbReference type="EMBL" id="SFN95427.1"/>
    </source>
</evidence>
<name>A0A1I5D8G9_9PROT</name>
<protein>
    <recommendedName>
        <fullName evidence="4">Cytochrome C</fullName>
    </recommendedName>
</protein>
<accession>A0A1I5D8G9</accession>
<dbReference type="InterPro" id="IPR010980">
    <property type="entry name" value="Cyt_c/b562"/>
</dbReference>
<dbReference type="EMBL" id="FOVJ01000005">
    <property type="protein sequence ID" value="SFN95427.1"/>
    <property type="molecule type" value="Genomic_DNA"/>
</dbReference>
<dbReference type="GO" id="GO:0009055">
    <property type="term" value="F:electron transfer activity"/>
    <property type="evidence" value="ECO:0007669"/>
    <property type="project" value="InterPro"/>
</dbReference>
<dbReference type="RefSeq" id="WP_074797403.1">
    <property type="nucleotide sequence ID" value="NZ_FOVJ01000005.1"/>
</dbReference>
<evidence type="ECO:0000313" key="3">
    <source>
        <dbReference type="Proteomes" id="UP000183107"/>
    </source>
</evidence>
<dbReference type="AlphaFoldDB" id="A0A1I5D8G9"/>
<evidence type="ECO:0008006" key="4">
    <source>
        <dbReference type="Google" id="ProtNLM"/>
    </source>
</evidence>
<dbReference type="GO" id="GO:0005506">
    <property type="term" value="F:iron ion binding"/>
    <property type="evidence" value="ECO:0007669"/>
    <property type="project" value="InterPro"/>
</dbReference>
<dbReference type="GO" id="GO:0020037">
    <property type="term" value="F:heme binding"/>
    <property type="evidence" value="ECO:0007669"/>
    <property type="project" value="InterPro"/>
</dbReference>
<feature type="chain" id="PRO_5010296945" description="Cytochrome C" evidence="1">
    <location>
        <begin position="19"/>
        <end position="157"/>
    </location>
</feature>
<dbReference type="OrthoDB" id="1150802at2"/>
<feature type="signal peptide" evidence="1">
    <location>
        <begin position="1"/>
        <end position="18"/>
    </location>
</feature>
<keyword evidence="1" id="KW-0732">Signal</keyword>
<proteinExistence type="predicted"/>
<dbReference type="Proteomes" id="UP000183107">
    <property type="component" value="Unassembled WGS sequence"/>
</dbReference>